<keyword evidence="2" id="KW-1185">Reference proteome</keyword>
<dbReference type="AlphaFoldDB" id="A0A3M2LSY1"/>
<protein>
    <submittedName>
        <fullName evidence="1">Uncharacterized protein</fullName>
    </submittedName>
</protein>
<dbReference type="EMBL" id="RFFG01000052">
    <property type="protein sequence ID" value="RMI40584.1"/>
    <property type="molecule type" value="Genomic_DNA"/>
</dbReference>
<gene>
    <name evidence="1" type="ORF">EBO15_26000</name>
</gene>
<comment type="caution">
    <text evidence="1">The sequence shown here is derived from an EMBL/GenBank/DDBJ whole genome shotgun (WGS) entry which is preliminary data.</text>
</comment>
<sequence>MGVPPPFHDSDFLREADMGGRDVRCGSDGVSATAGNLALDVVAASSQVPLRVLPGGGEGPTVGARQVAAQAVHLLLEALAGRAVLGHPGVAVTGPVAVPRVLSCWVQQPAEDTAEGGAVVLFRGRVHALALRMELRRGRWRCTEFETTALDHEAPAPLASTASVPRPRASVGTGGSRAFVGVVRG</sequence>
<proteinExistence type="predicted"/>
<dbReference type="InterPro" id="IPR045596">
    <property type="entry name" value="DUF6459"/>
</dbReference>
<organism evidence="1 2">
    <name type="scientific">Actinomadura harenae</name>
    <dbReference type="NCBI Taxonomy" id="2483351"/>
    <lineage>
        <taxon>Bacteria</taxon>
        <taxon>Bacillati</taxon>
        <taxon>Actinomycetota</taxon>
        <taxon>Actinomycetes</taxon>
        <taxon>Streptosporangiales</taxon>
        <taxon>Thermomonosporaceae</taxon>
        <taxon>Actinomadura</taxon>
    </lineage>
</organism>
<dbReference type="Proteomes" id="UP000282674">
    <property type="component" value="Unassembled WGS sequence"/>
</dbReference>
<name>A0A3M2LSY1_9ACTN</name>
<accession>A0A3M2LSY1</accession>
<evidence type="ECO:0000313" key="2">
    <source>
        <dbReference type="Proteomes" id="UP000282674"/>
    </source>
</evidence>
<dbReference type="Pfam" id="PF20060">
    <property type="entry name" value="DUF6459"/>
    <property type="match status" value="1"/>
</dbReference>
<evidence type="ECO:0000313" key="1">
    <source>
        <dbReference type="EMBL" id="RMI40584.1"/>
    </source>
</evidence>
<reference evidence="1 2" key="1">
    <citation type="submission" date="2018-10" db="EMBL/GenBank/DDBJ databases">
        <title>Isolation from soil.</title>
        <authorList>
            <person name="Hu J."/>
        </authorList>
    </citation>
    <scope>NUCLEOTIDE SEQUENCE [LARGE SCALE GENOMIC DNA]</scope>
    <source>
        <strain evidence="1 2">NEAU-Ht49</strain>
    </source>
</reference>